<dbReference type="STRING" id="1295533.A0A1E3HW70"/>
<keyword evidence="5 8" id="KW-0472">Membrane</keyword>
<keyword evidence="3 8" id="KW-0812">Transmembrane</keyword>
<dbReference type="EMBL" id="AWGJ01000004">
    <property type="protein sequence ID" value="ODN80415.1"/>
    <property type="molecule type" value="Genomic_DNA"/>
</dbReference>
<dbReference type="PANTHER" id="PTHR46154">
    <property type="match status" value="1"/>
</dbReference>
<sequence>MSTAVGNILPQGAGYGVVIGMGLFFSVLMVSITKLQTRYTSHKTSSAEEFNSASRSVPPGLIAAGIVSAWTWAATLQSSATAYKFGVSGPWWYASGACIQVLLFAMLASKLKQHAPFCHTYLEIIQARWGTAAHLVFMFFAFATNIIVSTMLILGGSATVTSLTGMNTVAACFLIPLGVSIYVLTGGMRATLIADYSHTLVLYCILISFGLVAYATSPMIGSPSKMWEMLQTASTNNPIAGNAQGSYLTMRSKSGIIFGVLNIVGNFGTVFNDQAYWQRAIASDPRTSVKAFLMGGVSWFGIPLSIATSLGLAAVALAHGDNPVITLTSDEVGAGLPAVKAAAALMGKSGATAMLILLFLAVTSAASAEQIAVSSLLTYDVYGTYINKNPSEKQILWVSHLCIISYAIFMGAIATAFFYIGVSMGYLYELMGCIIGSAVVPIALCITWKKTNGMGACVGAVLGFAAGVAGWLGITAHLNDGVINVTTTFGDYEMLTGNLLSIGVGGIITVIWSLVKPADFDWDITRAINQKEDFTVTENDKAPTPPAYESEKEGGQKEGEEAAYQQGAEGYGGGLEATRTRTVEEQPTDMGLEQQELQQAFRFAARTALSLVFILIIVIPLPLFFSSYVWPVHGFTAWVVITLLWLFGGLFMVGIYPMWEARKGLIKVAGGIWRDITRRG</sequence>
<dbReference type="InterPro" id="IPR038377">
    <property type="entry name" value="Na/Glc_symporter_sf"/>
</dbReference>
<gene>
    <name evidence="9" type="ORF">L202_02664</name>
</gene>
<feature type="transmembrane region" description="Helical" evidence="8">
    <location>
        <begin position="635"/>
        <end position="659"/>
    </location>
</feature>
<dbReference type="PROSITE" id="PS50283">
    <property type="entry name" value="NA_SOLUT_SYMP_3"/>
    <property type="match status" value="1"/>
</dbReference>
<evidence type="ECO:0000256" key="5">
    <source>
        <dbReference type="ARBA" id="ARBA00023136"/>
    </source>
</evidence>
<name>A0A1E3HW70_9TREE</name>
<evidence type="ECO:0000256" key="4">
    <source>
        <dbReference type="ARBA" id="ARBA00022989"/>
    </source>
</evidence>
<dbReference type="OrthoDB" id="6132759at2759"/>
<feature type="transmembrane region" description="Helical" evidence="8">
    <location>
        <begin position="254"/>
        <end position="271"/>
    </location>
</feature>
<dbReference type="Pfam" id="PF00474">
    <property type="entry name" value="SSF"/>
    <property type="match status" value="1"/>
</dbReference>
<evidence type="ECO:0000256" key="2">
    <source>
        <dbReference type="ARBA" id="ARBA00006434"/>
    </source>
</evidence>
<evidence type="ECO:0000256" key="3">
    <source>
        <dbReference type="ARBA" id="ARBA00022692"/>
    </source>
</evidence>
<feature type="transmembrane region" description="Helical" evidence="8">
    <location>
        <begin position="395"/>
        <end position="420"/>
    </location>
</feature>
<feature type="transmembrane region" description="Helical" evidence="8">
    <location>
        <begin position="292"/>
        <end position="318"/>
    </location>
</feature>
<feature type="transmembrane region" description="Helical" evidence="8">
    <location>
        <begin position="53"/>
        <end position="72"/>
    </location>
</feature>
<feature type="transmembrane region" description="Helical" evidence="8">
    <location>
        <begin position="426"/>
        <end position="446"/>
    </location>
</feature>
<evidence type="ECO:0000256" key="1">
    <source>
        <dbReference type="ARBA" id="ARBA00004141"/>
    </source>
</evidence>
<evidence type="ECO:0008006" key="11">
    <source>
        <dbReference type="Google" id="ProtNLM"/>
    </source>
</evidence>
<evidence type="ECO:0000313" key="9">
    <source>
        <dbReference type="EMBL" id="ODN80415.1"/>
    </source>
</evidence>
<reference evidence="9 10" key="1">
    <citation type="submission" date="2016-06" db="EMBL/GenBank/DDBJ databases">
        <title>Evolution of pathogenesis and genome organization in the Tremellales.</title>
        <authorList>
            <person name="Cuomo C."/>
            <person name="Litvintseva A."/>
            <person name="Heitman J."/>
            <person name="Chen Y."/>
            <person name="Sun S."/>
            <person name="Springer D."/>
            <person name="Dromer F."/>
            <person name="Young S."/>
            <person name="Zeng Q."/>
            <person name="Chapman S."/>
            <person name="Gujja S."/>
            <person name="Saif S."/>
            <person name="Birren B."/>
        </authorList>
    </citation>
    <scope>NUCLEOTIDE SEQUENCE [LARGE SCALE GENOMIC DNA]</scope>
    <source>
        <strain evidence="9 10">CBS 6039</strain>
    </source>
</reference>
<keyword evidence="4 8" id="KW-1133">Transmembrane helix</keyword>
<dbReference type="Gene3D" id="1.20.1730.10">
    <property type="entry name" value="Sodium/glucose cotransporter"/>
    <property type="match status" value="1"/>
</dbReference>
<evidence type="ECO:0000256" key="6">
    <source>
        <dbReference type="RuleBase" id="RU362091"/>
    </source>
</evidence>
<protein>
    <recommendedName>
        <fullName evidence="11">Urea transporter</fullName>
    </recommendedName>
</protein>
<dbReference type="RefSeq" id="XP_018994981.1">
    <property type="nucleotide sequence ID" value="XM_019136312.1"/>
</dbReference>
<evidence type="ECO:0000256" key="7">
    <source>
        <dbReference type="SAM" id="MobiDB-lite"/>
    </source>
</evidence>
<dbReference type="AlphaFoldDB" id="A0A1E3HW70"/>
<dbReference type="Proteomes" id="UP000094065">
    <property type="component" value="Unassembled WGS sequence"/>
</dbReference>
<proteinExistence type="inferred from homology"/>
<comment type="similarity">
    <text evidence="2 6">Belongs to the sodium:solute symporter (SSF) (TC 2.A.21) family.</text>
</comment>
<dbReference type="InterPro" id="IPR001734">
    <property type="entry name" value="Na/solute_symporter"/>
</dbReference>
<feature type="transmembrane region" description="Helical" evidence="8">
    <location>
        <begin position="92"/>
        <end position="111"/>
    </location>
</feature>
<organism evidence="9 10">
    <name type="scientific">Cryptococcus amylolentus CBS 6039</name>
    <dbReference type="NCBI Taxonomy" id="1295533"/>
    <lineage>
        <taxon>Eukaryota</taxon>
        <taxon>Fungi</taxon>
        <taxon>Dikarya</taxon>
        <taxon>Basidiomycota</taxon>
        <taxon>Agaricomycotina</taxon>
        <taxon>Tremellomycetes</taxon>
        <taxon>Tremellales</taxon>
        <taxon>Cryptococcaceae</taxon>
        <taxon>Cryptococcus</taxon>
    </lineage>
</organism>
<feature type="transmembrane region" description="Helical" evidence="8">
    <location>
        <begin position="12"/>
        <end position="32"/>
    </location>
</feature>
<accession>A0A1E3HW70</accession>
<feature type="transmembrane region" description="Helical" evidence="8">
    <location>
        <begin position="494"/>
        <end position="515"/>
    </location>
</feature>
<feature type="transmembrane region" description="Helical" evidence="8">
    <location>
        <begin position="166"/>
        <end position="188"/>
    </location>
</feature>
<feature type="transmembrane region" description="Helical" evidence="8">
    <location>
        <begin position="132"/>
        <end position="154"/>
    </location>
</feature>
<dbReference type="InterPro" id="IPR031155">
    <property type="entry name" value="DUR"/>
</dbReference>
<evidence type="ECO:0000256" key="8">
    <source>
        <dbReference type="SAM" id="Phobius"/>
    </source>
</evidence>
<keyword evidence="10" id="KW-1185">Reference proteome</keyword>
<feature type="transmembrane region" description="Helical" evidence="8">
    <location>
        <begin position="453"/>
        <end position="474"/>
    </location>
</feature>
<feature type="transmembrane region" description="Helical" evidence="8">
    <location>
        <begin position="200"/>
        <end position="220"/>
    </location>
</feature>
<feature type="region of interest" description="Disordered" evidence="7">
    <location>
        <begin position="535"/>
        <end position="563"/>
    </location>
</feature>
<dbReference type="PANTHER" id="PTHR46154:SF2">
    <property type="entry name" value="SOLUTE SYMPORTER FAMILY TRANSPORTER (AFU_ORTHOLOGUE AFUA_6G03200)"/>
    <property type="match status" value="1"/>
</dbReference>
<dbReference type="GeneID" id="30153973"/>
<evidence type="ECO:0000313" key="10">
    <source>
        <dbReference type="Proteomes" id="UP000094065"/>
    </source>
</evidence>
<dbReference type="GO" id="GO:0005886">
    <property type="term" value="C:plasma membrane"/>
    <property type="evidence" value="ECO:0007669"/>
    <property type="project" value="TreeGrafter"/>
</dbReference>
<comment type="caution">
    <text evidence="9">The sequence shown here is derived from an EMBL/GenBank/DDBJ whole genome shotgun (WGS) entry which is preliminary data.</text>
</comment>
<dbReference type="GO" id="GO:0015204">
    <property type="term" value="F:urea transmembrane transporter activity"/>
    <property type="evidence" value="ECO:0007669"/>
    <property type="project" value="InterPro"/>
</dbReference>
<comment type="subcellular location">
    <subcellularLocation>
        <location evidence="1">Membrane</location>
        <topology evidence="1">Multi-pass membrane protein</topology>
    </subcellularLocation>
</comment>
<feature type="compositionally biased region" description="Basic and acidic residues" evidence="7">
    <location>
        <begin position="549"/>
        <end position="560"/>
    </location>
</feature>
<dbReference type="CDD" id="cd11476">
    <property type="entry name" value="SLC5sbd_DUR3"/>
    <property type="match status" value="1"/>
</dbReference>
<feature type="transmembrane region" description="Helical" evidence="8">
    <location>
        <begin position="608"/>
        <end position="629"/>
    </location>
</feature>